<feature type="transmembrane region" description="Helical" evidence="7">
    <location>
        <begin position="252"/>
        <end position="277"/>
    </location>
</feature>
<dbReference type="InterPro" id="IPR050925">
    <property type="entry name" value="Rhomboid_protease_S54"/>
</dbReference>
<evidence type="ECO:0000256" key="4">
    <source>
        <dbReference type="ARBA" id="ARBA00022801"/>
    </source>
</evidence>
<feature type="transmembrane region" description="Helical" evidence="7">
    <location>
        <begin position="406"/>
        <end position="429"/>
    </location>
</feature>
<evidence type="ECO:0000256" key="5">
    <source>
        <dbReference type="ARBA" id="ARBA00022989"/>
    </source>
</evidence>
<comment type="subcellular location">
    <subcellularLocation>
        <location evidence="1">Membrane</location>
        <topology evidence="1">Multi-pass membrane protein</topology>
    </subcellularLocation>
</comment>
<evidence type="ECO:0000256" key="1">
    <source>
        <dbReference type="ARBA" id="ARBA00004141"/>
    </source>
</evidence>
<evidence type="ECO:0000256" key="6">
    <source>
        <dbReference type="ARBA" id="ARBA00023136"/>
    </source>
</evidence>
<comment type="similarity">
    <text evidence="2">Belongs to the peptidase S54 family.</text>
</comment>
<dbReference type="InterPro" id="IPR022764">
    <property type="entry name" value="Peptidase_S54_rhomboid_dom"/>
</dbReference>
<dbReference type="GO" id="GO:0016020">
    <property type="term" value="C:membrane"/>
    <property type="evidence" value="ECO:0007669"/>
    <property type="project" value="UniProtKB-SubCell"/>
</dbReference>
<dbReference type="Proteomes" id="UP000006242">
    <property type="component" value="Unassembled WGS sequence"/>
</dbReference>
<dbReference type="Gene3D" id="1.20.1540.10">
    <property type="entry name" value="Rhomboid-like"/>
    <property type="match status" value="1"/>
</dbReference>
<evidence type="ECO:0000256" key="3">
    <source>
        <dbReference type="ARBA" id="ARBA00022692"/>
    </source>
</evidence>
<dbReference type="eggNOG" id="COG0705">
    <property type="taxonomic scope" value="Bacteria"/>
</dbReference>
<feature type="transmembrane region" description="Helical" evidence="7">
    <location>
        <begin position="373"/>
        <end position="394"/>
    </location>
</feature>
<evidence type="ECO:0000256" key="2">
    <source>
        <dbReference type="ARBA" id="ARBA00009045"/>
    </source>
</evidence>
<dbReference type="Gene3D" id="1.25.40.10">
    <property type="entry name" value="Tetratricopeptide repeat domain"/>
    <property type="match status" value="1"/>
</dbReference>
<dbReference type="AlphaFoldDB" id="U2EIN5"/>
<keyword evidence="5 7" id="KW-1133">Transmembrane helix</keyword>
<dbReference type="SUPFAM" id="SSF144091">
    <property type="entry name" value="Rhomboid-like"/>
    <property type="match status" value="1"/>
</dbReference>
<comment type="caution">
    <text evidence="9">The sequence shown here is derived from an EMBL/GenBank/DDBJ whole genome shotgun (WGS) entry which is preliminary data.</text>
</comment>
<feature type="transmembrane region" description="Helical" evidence="7">
    <location>
        <begin position="350"/>
        <end position="367"/>
    </location>
</feature>
<evidence type="ECO:0000259" key="8">
    <source>
        <dbReference type="Pfam" id="PF01694"/>
    </source>
</evidence>
<keyword evidence="6 7" id="KW-0472">Membrane</keyword>
<feature type="transmembrane region" description="Helical" evidence="7">
    <location>
        <begin position="315"/>
        <end position="338"/>
    </location>
</feature>
<protein>
    <submittedName>
        <fullName evidence="9">Transmembrane rhomboid family protein</fullName>
    </submittedName>
</protein>
<feature type="transmembrane region" description="Helical" evidence="7">
    <location>
        <begin position="289"/>
        <end position="309"/>
    </location>
</feature>
<dbReference type="STRING" id="1033802.SSPSH_002984"/>
<keyword evidence="4" id="KW-0378">Hydrolase</keyword>
<dbReference type="Pfam" id="PF01694">
    <property type="entry name" value="Rhomboid"/>
    <property type="match status" value="1"/>
</dbReference>
<gene>
    <name evidence="9" type="ORF">SSPSH_002984</name>
</gene>
<dbReference type="EMBL" id="AFNV02000022">
    <property type="protein sequence ID" value="ERJ18207.1"/>
    <property type="molecule type" value="Genomic_DNA"/>
</dbReference>
<dbReference type="GO" id="GO:0004252">
    <property type="term" value="F:serine-type endopeptidase activity"/>
    <property type="evidence" value="ECO:0007669"/>
    <property type="project" value="InterPro"/>
</dbReference>
<dbReference type="InterPro" id="IPR011990">
    <property type="entry name" value="TPR-like_helical_dom_sf"/>
</dbReference>
<keyword evidence="10" id="KW-1185">Reference proteome</keyword>
<dbReference type="PANTHER" id="PTHR43731:SF14">
    <property type="entry name" value="PRESENILIN-ASSOCIATED RHOMBOID-LIKE PROTEIN, MITOCHONDRIAL"/>
    <property type="match status" value="1"/>
</dbReference>
<feature type="domain" description="Peptidase S54 rhomboid" evidence="8">
    <location>
        <begin position="250"/>
        <end position="391"/>
    </location>
</feature>
<reference evidence="9 10" key="2">
    <citation type="journal article" date="2013" name="PLoS ONE">
        <title>INDIGO - INtegrated Data Warehouse of MIcrobial GenOmes with Examples from the Red Sea Extremophiles.</title>
        <authorList>
            <person name="Alam I."/>
            <person name="Antunes A."/>
            <person name="Kamau A.A."/>
            <person name="Ba Alawi W."/>
            <person name="Kalkatawi M."/>
            <person name="Stingl U."/>
            <person name="Bajic V.B."/>
        </authorList>
    </citation>
    <scope>NUCLEOTIDE SEQUENCE [LARGE SCALE GENOMIC DNA]</scope>
    <source>
        <strain evidence="9 10">E1L3A</strain>
    </source>
</reference>
<evidence type="ECO:0000313" key="9">
    <source>
        <dbReference type="EMBL" id="ERJ18207.1"/>
    </source>
</evidence>
<organism evidence="9 10">
    <name type="scientific">Salinisphaera shabanensis E1L3A</name>
    <dbReference type="NCBI Taxonomy" id="1033802"/>
    <lineage>
        <taxon>Bacteria</taxon>
        <taxon>Pseudomonadati</taxon>
        <taxon>Pseudomonadota</taxon>
        <taxon>Gammaproteobacteria</taxon>
        <taxon>Salinisphaerales</taxon>
        <taxon>Salinisphaeraceae</taxon>
        <taxon>Salinisphaera</taxon>
    </lineage>
</organism>
<feature type="transmembrane region" description="Helical" evidence="7">
    <location>
        <begin position="198"/>
        <end position="221"/>
    </location>
</feature>
<reference evidence="9 10" key="1">
    <citation type="journal article" date="2011" name="J. Bacteriol.">
        <title>Genome sequence of Salinisphaera shabanensis, a gammaproteobacterium from the harsh, variable environment of the brine-seawater interface of the Shaban Deep in the Red Sea.</title>
        <authorList>
            <person name="Antunes A."/>
            <person name="Alam I."/>
            <person name="Bajic V.B."/>
            <person name="Stingl U."/>
        </authorList>
    </citation>
    <scope>NUCLEOTIDE SEQUENCE [LARGE SCALE GENOMIC DNA]</scope>
    <source>
        <strain evidence="9 10">E1L3A</strain>
    </source>
</reference>
<evidence type="ECO:0000256" key="7">
    <source>
        <dbReference type="SAM" id="Phobius"/>
    </source>
</evidence>
<dbReference type="SUPFAM" id="SSF48452">
    <property type="entry name" value="TPR-like"/>
    <property type="match status" value="1"/>
</dbReference>
<name>U2EIN5_9GAMM</name>
<dbReference type="InterPro" id="IPR035952">
    <property type="entry name" value="Rhomboid-like_sf"/>
</dbReference>
<proteinExistence type="inferred from homology"/>
<dbReference type="PANTHER" id="PTHR43731">
    <property type="entry name" value="RHOMBOID PROTEASE"/>
    <property type="match status" value="1"/>
</dbReference>
<evidence type="ECO:0000313" key="10">
    <source>
        <dbReference type="Proteomes" id="UP000006242"/>
    </source>
</evidence>
<accession>U2EIN5</accession>
<sequence>MTTYSDHALHAHEPNSSTCDPAFAAYLAAQFIARKGFSPHLSVSELEPARDACDYLLLKHDGMQLSAVCIVNCETDTQRAFGLSAERLRELADGCRRYAGRIGFSKMPVSVQVIEVRARALDALAHKRLAAYKRRSPLSKSFITAWALDTTNATVWTNAPIAARWSQGGWLKHLLTAPRTPVSADDNGRRLLQVKTGWPWLTFVIAATLVAMYGVEIAFAVPPGAGWFSFDTQTLFALGGLNPVSVFQDGEWYRMATAALLHGGIAHLLFNLVALLLAGFSAERLMGSAWFAATFVLGAAAGAALSLSFGAAGMVAVGASGAIMALLAAGLICSLRLVDNAERLQIQMRLMFMLIPSLIPSATSHDIGGATDYAAHFGGALVGTVIGVLLRISWRRHAATPPAQPLAAIIAGIGILLAAWSLTAVAAHYPRYAEVVEYIPDARIPGQWSDLSAADAADLAHEFPDDPRGHYTLGRTLLLKARYPEAEQAFRDALAAYEAHSDDFLDAFESEARIFIALSLALQDRGAEARQEAAPLCDEFDTGDRDEALTAYDLCTLPRS</sequence>
<keyword evidence="3 7" id="KW-0812">Transmembrane</keyword>